<name>A0A401LEB8_9FIRM</name>
<dbReference type="InterPro" id="IPR010982">
    <property type="entry name" value="Lambda_DNA-bd_dom_sf"/>
</dbReference>
<evidence type="ECO:0000313" key="3">
    <source>
        <dbReference type="Proteomes" id="UP000287361"/>
    </source>
</evidence>
<dbReference type="Proteomes" id="UP000287361">
    <property type="component" value="Unassembled WGS sequence"/>
</dbReference>
<protein>
    <submittedName>
        <fullName evidence="2">Transcriptional regulator</fullName>
    </submittedName>
</protein>
<dbReference type="InterPro" id="IPR001387">
    <property type="entry name" value="Cro/C1-type_HTH"/>
</dbReference>
<evidence type="ECO:0000259" key="1">
    <source>
        <dbReference type="PROSITE" id="PS50943"/>
    </source>
</evidence>
<dbReference type="EMBL" id="BHVZ01000004">
    <property type="protein sequence ID" value="GCB29917.1"/>
    <property type="molecule type" value="Genomic_DNA"/>
</dbReference>
<dbReference type="CDD" id="cd00093">
    <property type="entry name" value="HTH_XRE"/>
    <property type="match status" value="1"/>
</dbReference>
<sequence length="89" mass="9947">MGEQIKYARLRRKLSMELVAERAGISRATLWAIERGTPSVSIGMYAAVLHALNNMDEDLLLVAKDDALGRKLQDLGLKTKQRAPKKNLK</sequence>
<dbReference type="Gene3D" id="1.10.260.40">
    <property type="entry name" value="lambda repressor-like DNA-binding domains"/>
    <property type="match status" value="1"/>
</dbReference>
<gene>
    <name evidence="2" type="ORF">KGMB03357_15780</name>
</gene>
<dbReference type="AlphaFoldDB" id="A0A401LEB8"/>
<dbReference type="OrthoDB" id="8690238at2"/>
<feature type="domain" description="HTH cro/C1-type" evidence="1">
    <location>
        <begin position="5"/>
        <end position="59"/>
    </location>
</feature>
<proteinExistence type="predicted"/>
<dbReference type="SMART" id="SM00530">
    <property type="entry name" value="HTH_XRE"/>
    <property type="match status" value="1"/>
</dbReference>
<dbReference type="PROSITE" id="PS50943">
    <property type="entry name" value="HTH_CROC1"/>
    <property type="match status" value="1"/>
</dbReference>
<dbReference type="SUPFAM" id="SSF47413">
    <property type="entry name" value="lambda repressor-like DNA-binding domains"/>
    <property type="match status" value="1"/>
</dbReference>
<dbReference type="Pfam" id="PF01381">
    <property type="entry name" value="HTH_3"/>
    <property type="match status" value="1"/>
</dbReference>
<evidence type="ECO:0000313" key="2">
    <source>
        <dbReference type="EMBL" id="GCB29917.1"/>
    </source>
</evidence>
<dbReference type="GO" id="GO:0003677">
    <property type="term" value="F:DNA binding"/>
    <property type="evidence" value="ECO:0007669"/>
    <property type="project" value="InterPro"/>
</dbReference>
<organism evidence="2 3">
    <name type="scientific">Anaerotignum faecicola</name>
    <dbReference type="NCBI Taxonomy" id="2358141"/>
    <lineage>
        <taxon>Bacteria</taxon>
        <taxon>Bacillati</taxon>
        <taxon>Bacillota</taxon>
        <taxon>Clostridia</taxon>
        <taxon>Lachnospirales</taxon>
        <taxon>Anaerotignaceae</taxon>
        <taxon>Anaerotignum</taxon>
    </lineage>
</organism>
<reference evidence="2 3" key="1">
    <citation type="submission" date="2018-10" db="EMBL/GenBank/DDBJ databases">
        <title>Draft Genome Sequence of Anaerotignum sp. KCTC 15736.</title>
        <authorList>
            <person name="Choi S.H."/>
            <person name="Kim J.S."/>
            <person name="Kang S.W."/>
            <person name="Lee J.S."/>
            <person name="Park S.H."/>
        </authorList>
    </citation>
    <scope>NUCLEOTIDE SEQUENCE [LARGE SCALE GENOMIC DNA]</scope>
    <source>
        <strain evidence="2 3">KCTC 15736</strain>
    </source>
</reference>
<keyword evidence="3" id="KW-1185">Reference proteome</keyword>
<accession>A0A401LEB8</accession>
<comment type="caution">
    <text evidence="2">The sequence shown here is derived from an EMBL/GenBank/DDBJ whole genome shotgun (WGS) entry which is preliminary data.</text>
</comment>